<dbReference type="InterPro" id="IPR012340">
    <property type="entry name" value="NA-bd_OB-fold"/>
</dbReference>
<feature type="domain" description="Cold-shock" evidence="3">
    <location>
        <begin position="7"/>
        <end position="74"/>
    </location>
</feature>
<dbReference type="Pfam" id="PF11948">
    <property type="entry name" value="DUF3465"/>
    <property type="match status" value="1"/>
</dbReference>
<dbReference type="PANTHER" id="PTHR12962">
    <property type="entry name" value="CALCIUM-REGULATED HEAT STABLE PROTEIN CRHSP-24-RELATED"/>
    <property type="match status" value="1"/>
</dbReference>
<dbReference type="SMART" id="SM00357">
    <property type="entry name" value="CSP"/>
    <property type="match status" value="1"/>
</dbReference>
<accession>A0ABQ4P001</accession>
<organism evidence="4 5">
    <name type="scientific">Shewanella colwelliana</name>
    <name type="common">Alteromonas colwelliana</name>
    <dbReference type="NCBI Taxonomy" id="23"/>
    <lineage>
        <taxon>Bacteria</taxon>
        <taxon>Pseudomonadati</taxon>
        <taxon>Pseudomonadota</taxon>
        <taxon>Gammaproteobacteria</taxon>
        <taxon>Alteromonadales</taxon>
        <taxon>Shewanellaceae</taxon>
        <taxon>Shewanella</taxon>
    </lineage>
</organism>
<evidence type="ECO:0000313" key="4">
    <source>
        <dbReference type="EMBL" id="GIU40619.1"/>
    </source>
</evidence>
<reference evidence="4 5" key="1">
    <citation type="submission" date="2021-05" db="EMBL/GenBank/DDBJ databases">
        <title>Molecular characterization for Shewanella algae harboring chromosomal blaOXA-55-like strains isolated from clinical and environment sample.</title>
        <authorList>
            <person name="Ohama Y."/>
            <person name="Aoki K."/>
            <person name="Harada S."/>
            <person name="Moriya K."/>
            <person name="Ishii Y."/>
            <person name="Tateda K."/>
        </authorList>
    </citation>
    <scope>NUCLEOTIDE SEQUENCE [LARGE SCALE GENOMIC DNA]</scope>
    <source>
        <strain evidence="4 5">MBTL60-118</strain>
    </source>
</reference>
<feature type="transmembrane region" description="Helical" evidence="2">
    <location>
        <begin position="103"/>
        <end position="124"/>
    </location>
</feature>
<dbReference type="InterPro" id="IPR021856">
    <property type="entry name" value="DUF3465"/>
</dbReference>
<keyword evidence="1" id="KW-0597">Phosphoprotein</keyword>
<dbReference type="InterPro" id="IPR052069">
    <property type="entry name" value="Ca-reg_mRNA-binding_domain"/>
</dbReference>
<dbReference type="PANTHER" id="PTHR12962:SF1">
    <property type="entry name" value="COLD SHOCK DOMAIN-CONTAINING PROTEIN CG9705"/>
    <property type="match status" value="1"/>
</dbReference>
<evidence type="ECO:0000313" key="5">
    <source>
        <dbReference type="Proteomes" id="UP000773469"/>
    </source>
</evidence>
<keyword evidence="2" id="KW-0812">Transmembrane</keyword>
<dbReference type="InterPro" id="IPR002059">
    <property type="entry name" value="CSP_DNA-bd"/>
</dbReference>
<proteinExistence type="predicted"/>
<evidence type="ECO:0000256" key="2">
    <source>
        <dbReference type="SAM" id="Phobius"/>
    </source>
</evidence>
<dbReference type="Gene3D" id="2.40.50.140">
    <property type="entry name" value="Nucleic acid-binding proteins"/>
    <property type="match status" value="1"/>
</dbReference>
<dbReference type="Proteomes" id="UP000773469">
    <property type="component" value="Unassembled WGS sequence"/>
</dbReference>
<dbReference type="RefSeq" id="WP_220756823.1">
    <property type="nucleotide sequence ID" value="NZ_BPEU01000012.1"/>
</dbReference>
<evidence type="ECO:0000259" key="3">
    <source>
        <dbReference type="SMART" id="SM00357"/>
    </source>
</evidence>
<protein>
    <recommendedName>
        <fullName evidence="3">Cold-shock domain-containing protein</fullName>
    </recommendedName>
</protein>
<dbReference type="InterPro" id="IPR011129">
    <property type="entry name" value="CSD"/>
</dbReference>
<gene>
    <name evidence="4" type="ORF">TUM3794_18950</name>
</gene>
<dbReference type="EMBL" id="BPEU01000012">
    <property type="protein sequence ID" value="GIU40619.1"/>
    <property type="molecule type" value="Genomic_DNA"/>
</dbReference>
<comment type="caution">
    <text evidence="4">The sequence shown here is derived from an EMBL/GenBank/DDBJ whole genome shotgun (WGS) entry which is preliminary data.</text>
</comment>
<dbReference type="Pfam" id="PF00313">
    <property type="entry name" value="CSD"/>
    <property type="match status" value="1"/>
</dbReference>
<sequence>MISPICKGTLVRWKDDKGYGFIAVEGGDTTSSQELFIHAQTLRHMSRRPQVGDRLFFQIETQANGKRAAVNARIDGVTVKQVAHHNVPPKRPIKRKRKADSPLMGIMLRIVIMMLLLALGSQLYQGFWLGAGEPSQTTSSALPDTRQVDVETNADRVIARAFELQQSGVMVQSQGWVSKLLADDNDGSRHQKFILRLSSGQTLLVAHNIDLAPRIDSLNVGDQVSFAGQYEWNNRGGVLHWTHLDPNGRHQGGWLKHNGRIYQ</sequence>
<evidence type="ECO:0000256" key="1">
    <source>
        <dbReference type="ARBA" id="ARBA00022553"/>
    </source>
</evidence>
<name>A0ABQ4P001_SHECO</name>
<keyword evidence="2" id="KW-0472">Membrane</keyword>
<keyword evidence="5" id="KW-1185">Reference proteome</keyword>
<keyword evidence="2" id="KW-1133">Transmembrane helix</keyword>
<dbReference type="SUPFAM" id="SSF50249">
    <property type="entry name" value="Nucleic acid-binding proteins"/>
    <property type="match status" value="1"/>
</dbReference>